<comment type="caution">
    <text evidence="1">The sequence shown here is derived from an EMBL/GenBank/DDBJ whole genome shotgun (WGS) entry which is preliminary data.</text>
</comment>
<dbReference type="AlphaFoldDB" id="A0ABD3T5N3"/>
<feature type="non-terminal residue" evidence="1">
    <location>
        <position position="1"/>
    </location>
</feature>
<evidence type="ECO:0000313" key="1">
    <source>
        <dbReference type="EMBL" id="KAL3832217.1"/>
    </source>
</evidence>
<organism evidence="1 2">
    <name type="scientific">Sinanodonta woodiana</name>
    <name type="common">Chinese pond mussel</name>
    <name type="synonym">Anodonta woodiana</name>
    <dbReference type="NCBI Taxonomy" id="1069815"/>
    <lineage>
        <taxon>Eukaryota</taxon>
        <taxon>Metazoa</taxon>
        <taxon>Spiralia</taxon>
        <taxon>Lophotrochozoa</taxon>
        <taxon>Mollusca</taxon>
        <taxon>Bivalvia</taxon>
        <taxon>Autobranchia</taxon>
        <taxon>Heteroconchia</taxon>
        <taxon>Palaeoheterodonta</taxon>
        <taxon>Unionida</taxon>
        <taxon>Unionoidea</taxon>
        <taxon>Unionidae</taxon>
        <taxon>Unioninae</taxon>
        <taxon>Sinanodonta</taxon>
    </lineage>
</organism>
<name>A0ABD3T5N3_SINWO</name>
<gene>
    <name evidence="1" type="ORF">ACJMK2_023877</name>
</gene>
<dbReference type="EMBL" id="JBJQND010000019">
    <property type="protein sequence ID" value="KAL3832217.1"/>
    <property type="molecule type" value="Genomic_DNA"/>
</dbReference>
<sequence>KKRQAKARCLLKIKIGKPTVKQVTPKTKQPQEIASRQEVNSSLEVSKIEDTLNISAVQEVKKPNGETPIQAHTEESLIHTKDTISCRINRERKKVTKRIERRCI</sequence>
<dbReference type="Proteomes" id="UP001634394">
    <property type="component" value="Unassembled WGS sequence"/>
</dbReference>
<reference evidence="1 2" key="1">
    <citation type="submission" date="2024-11" db="EMBL/GenBank/DDBJ databases">
        <title>Chromosome-level genome assembly of the freshwater bivalve Anodonta woodiana.</title>
        <authorList>
            <person name="Chen X."/>
        </authorList>
    </citation>
    <scope>NUCLEOTIDE SEQUENCE [LARGE SCALE GENOMIC DNA]</scope>
    <source>
        <strain evidence="1">MN2024</strain>
        <tissue evidence="1">Gills</tissue>
    </source>
</reference>
<accession>A0ABD3T5N3</accession>
<proteinExistence type="predicted"/>
<keyword evidence="2" id="KW-1185">Reference proteome</keyword>
<evidence type="ECO:0000313" key="2">
    <source>
        <dbReference type="Proteomes" id="UP001634394"/>
    </source>
</evidence>
<protein>
    <submittedName>
        <fullName evidence="1">Uncharacterized protein</fullName>
    </submittedName>
</protein>